<evidence type="ECO:0000313" key="2">
    <source>
        <dbReference type="Proteomes" id="UP000223606"/>
    </source>
</evidence>
<keyword evidence="2" id="KW-1185">Reference proteome</keyword>
<dbReference type="InterPro" id="IPR045372">
    <property type="entry name" value="YidB"/>
</dbReference>
<dbReference type="SUPFAM" id="SSF140804">
    <property type="entry name" value="YidB-like"/>
    <property type="match status" value="1"/>
</dbReference>
<dbReference type="EMBL" id="LT960614">
    <property type="protein sequence ID" value="SON54164.1"/>
    <property type="molecule type" value="Genomic_DNA"/>
</dbReference>
<accession>A0A2C9D1R0</accession>
<sequence length="115" mass="11570">MGLLDGLGSIVSDALSGKPVNLVSIAEQVLQNSGGLNGIIAQLNQAGLGEQVASWIGTGGNMPVSADQIQAALSSDQLKGLAGAFGVDLSQLPQLLAEHLPKAIDEASPDGVLRT</sequence>
<proteinExistence type="predicted"/>
<dbReference type="InterPro" id="IPR027405">
    <property type="entry name" value="YidB-like"/>
</dbReference>
<dbReference type="Proteomes" id="UP000223606">
    <property type="component" value="Chromosome 1"/>
</dbReference>
<dbReference type="RefSeq" id="WP_099554259.1">
    <property type="nucleotide sequence ID" value="NZ_LT960614.1"/>
</dbReference>
<dbReference type="AlphaFoldDB" id="A0A2C9D1R0"/>
<evidence type="ECO:0008006" key="3">
    <source>
        <dbReference type="Google" id="ProtNLM"/>
    </source>
</evidence>
<dbReference type="Pfam" id="PF20159">
    <property type="entry name" value="YidB"/>
    <property type="match status" value="1"/>
</dbReference>
<evidence type="ECO:0000313" key="1">
    <source>
        <dbReference type="EMBL" id="SON54164.1"/>
    </source>
</evidence>
<dbReference type="Gene3D" id="1.10.10.690">
    <property type="entry name" value="YidB-like"/>
    <property type="match status" value="1"/>
</dbReference>
<reference evidence="2" key="1">
    <citation type="submission" date="2017-09" db="EMBL/GenBank/DDBJ databases">
        <title>Genome sequence of Nannocystis excedens DSM 71.</title>
        <authorList>
            <person name="Blom J."/>
        </authorList>
    </citation>
    <scope>NUCLEOTIDE SEQUENCE [LARGE SCALE GENOMIC DNA]</scope>
    <source>
        <strain evidence="2">type strain: E19</strain>
    </source>
</reference>
<dbReference type="KEGG" id="hdi:HDIA_0623"/>
<name>A0A2C9D1R0_9HYPH</name>
<dbReference type="OrthoDB" id="4235777at2"/>
<protein>
    <recommendedName>
        <fullName evidence="3">DUF937 domain-containing protein</fullName>
    </recommendedName>
</protein>
<organism evidence="1 2">
    <name type="scientific">Hartmannibacter diazotrophicus</name>
    <dbReference type="NCBI Taxonomy" id="1482074"/>
    <lineage>
        <taxon>Bacteria</taxon>
        <taxon>Pseudomonadati</taxon>
        <taxon>Pseudomonadota</taxon>
        <taxon>Alphaproteobacteria</taxon>
        <taxon>Hyphomicrobiales</taxon>
        <taxon>Pleomorphomonadaceae</taxon>
        <taxon>Hartmannibacter</taxon>
    </lineage>
</organism>
<gene>
    <name evidence="1" type="ORF">HDIA_0623</name>
</gene>